<sequence>MRHTTPVASLFFLPLLALSAAAGAATPIDQTRPLDAQGRVDIENIKGRIQVRAWDRNEVKISGTLGDGVEKLVVEGDSEHLVVKVQYPSNGGWGGNKSGPTDLQLMVPVRAELDIDAVSADVDVSGVASSKLSIENVSGDVMLAAAPREVDVESVSGDLRLTVNSADVRAQTVSGGIILRGRMNGEIRTETVSGDIDVAVNGERVRELSSSTVSGNAEVRTGLASKGEIRMESVSGSLRLTLPKNLSAQVSGESFSGDLKAPGARIERPEHGPGSSFSTRYGAGEGEIHLETFSGNAELRLE</sequence>
<name>A0ABU1RPM8_9GAMM</name>
<dbReference type="Pfam" id="PF13349">
    <property type="entry name" value="DUF4097"/>
    <property type="match status" value="1"/>
</dbReference>
<accession>A0ABU1RPM8</accession>
<feature type="domain" description="DUF4097" evidence="3">
    <location>
        <begin position="110"/>
        <end position="206"/>
    </location>
</feature>
<feature type="region of interest" description="Disordered" evidence="1">
    <location>
        <begin position="253"/>
        <end position="281"/>
    </location>
</feature>
<feature type="chain" id="PRO_5045685219" description="DUF4097 domain-containing protein" evidence="2">
    <location>
        <begin position="25"/>
        <end position="302"/>
    </location>
</feature>
<organism evidence="4 5">
    <name type="scientific">Pseudoxanthomonas sacheonensis</name>
    <dbReference type="NCBI Taxonomy" id="443615"/>
    <lineage>
        <taxon>Bacteria</taxon>
        <taxon>Pseudomonadati</taxon>
        <taxon>Pseudomonadota</taxon>
        <taxon>Gammaproteobacteria</taxon>
        <taxon>Lysobacterales</taxon>
        <taxon>Lysobacteraceae</taxon>
        <taxon>Pseudoxanthomonas</taxon>
    </lineage>
</organism>
<dbReference type="RefSeq" id="WP_310089693.1">
    <property type="nucleotide sequence ID" value="NZ_JAVDTT010000001.1"/>
</dbReference>
<evidence type="ECO:0000256" key="2">
    <source>
        <dbReference type="SAM" id="SignalP"/>
    </source>
</evidence>
<evidence type="ECO:0000259" key="3">
    <source>
        <dbReference type="Pfam" id="PF13349"/>
    </source>
</evidence>
<dbReference type="InterPro" id="IPR025164">
    <property type="entry name" value="Toastrack_DUF4097"/>
</dbReference>
<feature type="signal peptide" evidence="2">
    <location>
        <begin position="1"/>
        <end position="24"/>
    </location>
</feature>
<evidence type="ECO:0000313" key="5">
    <source>
        <dbReference type="Proteomes" id="UP001254759"/>
    </source>
</evidence>
<proteinExistence type="predicted"/>
<gene>
    <name evidence="4" type="ORF">J2W94_000149</name>
</gene>
<reference evidence="4 5" key="1">
    <citation type="submission" date="2023-07" db="EMBL/GenBank/DDBJ databases">
        <title>Sorghum-associated microbial communities from plants grown in Nebraska, USA.</title>
        <authorList>
            <person name="Schachtman D."/>
        </authorList>
    </citation>
    <scope>NUCLEOTIDE SEQUENCE [LARGE SCALE GENOMIC DNA]</scope>
    <source>
        <strain evidence="4 5">BE107</strain>
    </source>
</reference>
<dbReference type="EMBL" id="JAVDTT010000001">
    <property type="protein sequence ID" value="MDR6839885.1"/>
    <property type="molecule type" value="Genomic_DNA"/>
</dbReference>
<keyword evidence="2" id="KW-0732">Signal</keyword>
<keyword evidence="5" id="KW-1185">Reference proteome</keyword>
<evidence type="ECO:0000256" key="1">
    <source>
        <dbReference type="SAM" id="MobiDB-lite"/>
    </source>
</evidence>
<comment type="caution">
    <text evidence="4">The sequence shown here is derived from an EMBL/GenBank/DDBJ whole genome shotgun (WGS) entry which is preliminary data.</text>
</comment>
<protein>
    <recommendedName>
        <fullName evidence="3">DUF4097 domain-containing protein</fullName>
    </recommendedName>
</protein>
<evidence type="ECO:0000313" key="4">
    <source>
        <dbReference type="EMBL" id="MDR6839885.1"/>
    </source>
</evidence>
<dbReference type="Proteomes" id="UP001254759">
    <property type="component" value="Unassembled WGS sequence"/>
</dbReference>